<dbReference type="EMBL" id="UINC01024615">
    <property type="protein sequence ID" value="SVA98599.1"/>
    <property type="molecule type" value="Genomic_DNA"/>
</dbReference>
<feature type="non-terminal residue" evidence="1">
    <location>
        <position position="88"/>
    </location>
</feature>
<proteinExistence type="predicted"/>
<reference evidence="1" key="1">
    <citation type="submission" date="2018-05" db="EMBL/GenBank/DDBJ databases">
        <authorList>
            <person name="Lanie J.A."/>
            <person name="Ng W.-L."/>
            <person name="Kazmierczak K.M."/>
            <person name="Andrzejewski T.M."/>
            <person name="Davidsen T.M."/>
            <person name="Wayne K.J."/>
            <person name="Tettelin H."/>
            <person name="Glass J.I."/>
            <person name="Rusch D."/>
            <person name="Podicherti R."/>
            <person name="Tsui H.-C.T."/>
            <person name="Winkler M.E."/>
        </authorList>
    </citation>
    <scope>NUCLEOTIDE SEQUENCE</scope>
</reference>
<gene>
    <name evidence="1" type="ORF">METZ01_LOCUS151453</name>
</gene>
<accession>A0A382AB18</accession>
<dbReference type="AlphaFoldDB" id="A0A382AB18"/>
<organism evidence="1">
    <name type="scientific">marine metagenome</name>
    <dbReference type="NCBI Taxonomy" id="408172"/>
    <lineage>
        <taxon>unclassified sequences</taxon>
        <taxon>metagenomes</taxon>
        <taxon>ecological metagenomes</taxon>
    </lineage>
</organism>
<protein>
    <submittedName>
        <fullName evidence="1">Uncharacterized protein</fullName>
    </submittedName>
</protein>
<name>A0A382AB18_9ZZZZ</name>
<sequence>MDLALSHQVQRVGRAALCDSVAGLDIEPSHVAQDVGGAPGGVEGEAHVLQPSGLVDDGQFVPILDGDVDSSLDGYRQLGGEPCLQVGR</sequence>
<evidence type="ECO:0000313" key="1">
    <source>
        <dbReference type="EMBL" id="SVA98599.1"/>
    </source>
</evidence>